<gene>
    <name evidence="2" type="ORF">DICVIV_11334</name>
</gene>
<dbReference type="EMBL" id="KN716640">
    <property type="protein sequence ID" value="KJH42667.1"/>
    <property type="molecule type" value="Genomic_DNA"/>
</dbReference>
<dbReference type="Proteomes" id="UP000053766">
    <property type="component" value="Unassembled WGS sequence"/>
</dbReference>
<evidence type="ECO:0000313" key="3">
    <source>
        <dbReference type="Proteomes" id="UP000053766"/>
    </source>
</evidence>
<dbReference type="AlphaFoldDB" id="A0A0D8XG31"/>
<dbReference type="STRING" id="29172.A0A0D8XG31"/>
<evidence type="ECO:0000313" key="2">
    <source>
        <dbReference type="EMBL" id="KJH42667.1"/>
    </source>
</evidence>
<evidence type="ECO:0000256" key="1">
    <source>
        <dbReference type="SAM" id="MobiDB-lite"/>
    </source>
</evidence>
<keyword evidence="3" id="KW-1185">Reference proteome</keyword>
<dbReference type="OrthoDB" id="10017659at2759"/>
<feature type="compositionally biased region" description="Polar residues" evidence="1">
    <location>
        <begin position="59"/>
        <end position="78"/>
    </location>
</feature>
<proteinExistence type="predicted"/>
<organism evidence="2 3">
    <name type="scientific">Dictyocaulus viviparus</name>
    <name type="common">Bovine lungworm</name>
    <dbReference type="NCBI Taxonomy" id="29172"/>
    <lineage>
        <taxon>Eukaryota</taxon>
        <taxon>Metazoa</taxon>
        <taxon>Ecdysozoa</taxon>
        <taxon>Nematoda</taxon>
        <taxon>Chromadorea</taxon>
        <taxon>Rhabditida</taxon>
        <taxon>Rhabditina</taxon>
        <taxon>Rhabditomorpha</taxon>
        <taxon>Strongyloidea</taxon>
        <taxon>Metastrongylidae</taxon>
        <taxon>Dictyocaulus</taxon>
    </lineage>
</organism>
<accession>A0A0D8XG31</accession>
<reference evidence="2 3" key="1">
    <citation type="submission" date="2013-11" db="EMBL/GenBank/DDBJ databases">
        <title>Draft genome of the bovine lungworm Dictyocaulus viviparus.</title>
        <authorList>
            <person name="Mitreva M."/>
        </authorList>
    </citation>
    <scope>NUCLEOTIDE SEQUENCE [LARGE SCALE GENOMIC DNA]</scope>
    <source>
        <strain evidence="2 3">HannoverDv2000</strain>
    </source>
</reference>
<sequence length="309" mass="33275">MQMNMLQQQASGVALQNIVRSSHDEILQPLSVGGSSNDATVSPRPPPVDPCPLRMRTDATPNINDGTSSNRGHQQNGESSTPVLTTDDVVPVSQTLFQVSEEHFTEAFNATRKKNILNPIAVARNDSINAIDNGAIVENSSLIKPNQGLDRKDMDDKPALAPILMMTYLSNCMNNIKSTLNTNGVPIGLDANGRAVDYSCRPIDPIFQQARVRMENAREFRGISPPTSISQLRPSRCTVAEDGSSISPIGITLKTSTSSSARSKSTNSSLGINRIVADSVTVERVEPDVAEPDSPVGYLSIKVQCLHIV</sequence>
<name>A0A0D8XG31_DICVI</name>
<feature type="region of interest" description="Disordered" evidence="1">
    <location>
        <begin position="28"/>
        <end position="86"/>
    </location>
</feature>
<reference evidence="3" key="2">
    <citation type="journal article" date="2016" name="Sci. Rep.">
        <title>Dictyocaulus viviparus genome, variome and transcriptome elucidate lungworm biology and support future intervention.</title>
        <authorList>
            <person name="McNulty S.N."/>
            <person name="Strube C."/>
            <person name="Rosa B.A."/>
            <person name="Martin J.C."/>
            <person name="Tyagi R."/>
            <person name="Choi Y.J."/>
            <person name="Wang Q."/>
            <person name="Hallsworth Pepin K."/>
            <person name="Zhang X."/>
            <person name="Ozersky P."/>
            <person name="Wilson R.K."/>
            <person name="Sternberg P.W."/>
            <person name="Gasser R.B."/>
            <person name="Mitreva M."/>
        </authorList>
    </citation>
    <scope>NUCLEOTIDE SEQUENCE [LARGE SCALE GENOMIC DNA]</scope>
    <source>
        <strain evidence="3">HannoverDv2000</strain>
    </source>
</reference>
<protein>
    <submittedName>
        <fullName evidence="2">Uncharacterized protein</fullName>
    </submittedName>
</protein>